<evidence type="ECO:0000313" key="9">
    <source>
        <dbReference type="EMBL" id="MDQ0227507.1"/>
    </source>
</evidence>
<dbReference type="InterPro" id="IPR001650">
    <property type="entry name" value="Helicase_C-like"/>
</dbReference>
<dbReference type="Gene3D" id="1.20.272.40">
    <property type="match status" value="1"/>
</dbReference>
<keyword evidence="10" id="KW-1185">Reference proteome</keyword>
<sequence>MNEQLISYYNKAIKRTKEMAYQDIFHYFATMEALPTYEQYLRERRQYLEQIWLNAWLNSTVSHVSYSEKKSYLSAKGYEVEGISKKIINQMFRNELREFKPFDLFNWLDEEFINKQQKWNEKYKEARESYIAQQKANKQKELERSFYLSFQNTIEQIVKEKYEELYLYVRFLLGSRLAIEIEQKGILLPTEWITFSEYLDEEFAFSERNYRYSHHLAEKYESIITNDIIDFGPNWLKEQLPNHIFSEYKSTFQHDLSDHILKQYSFDLFVDVSLELFDDLLEEYVQDLIKLIDIPFEIETHKQILKADQKERERKELEEQEAIKRQKEAEAKMIEDIFGREYSPPAGRNIQYILHVGETNTGKTYQAIKRMKSANSGIYLAPLRLLALEIYESLNEDGIPCSLKTGEEEKTVENASHLSCTVEMFREKDYYDIIVIDEAQMLADRTRGFSWYRAITKANAKEVHIICSFNAKQMILELLGDSHIEVHEYVRETPLEVESATFKIGHTRKGDALVCFSRKRVLETASDLQRNGKQVSMIYGSMPPETRKKQMQRFINGETTVIVATDAIGMGLNLPIRRIVFLENDKFDGTKRRFLSSQEVKQIAGRAGRKGIYNIGKVAFTNHHKMMTRLLQQEDEPLQGFAIAPTTSVLERFQKYSRKLGLFFYLWDKYKNPYGTKKASLSEEKLLYEMIEDSIIEAKLSVHELYNFLHLPFSTNEPTLREQWKQKLEAIVEGTELPDPIIKESGLEELELSYKSVGLHLLFLYKLEKRTEAHYWERIREDLSDKIHEKLKTGVEVKKRTCIVCHNPLPRRFKFQICDECHSQKRTSKRNGKEIKSNVQGQNRMSLKGKNKRK</sequence>
<dbReference type="CDD" id="cd18805">
    <property type="entry name" value="SF2_C_suv3"/>
    <property type="match status" value="1"/>
</dbReference>
<dbReference type="EC" id="3.6.4.13" evidence="9"/>
<dbReference type="SMART" id="SM00487">
    <property type="entry name" value="DEXDc"/>
    <property type="match status" value="1"/>
</dbReference>
<evidence type="ECO:0000256" key="5">
    <source>
        <dbReference type="SAM" id="Coils"/>
    </source>
</evidence>
<evidence type="ECO:0000256" key="2">
    <source>
        <dbReference type="ARBA" id="ARBA00022801"/>
    </source>
</evidence>
<evidence type="ECO:0000259" key="7">
    <source>
        <dbReference type="PROSITE" id="PS51192"/>
    </source>
</evidence>
<dbReference type="InterPro" id="IPR014001">
    <property type="entry name" value="Helicase_ATP-bd"/>
</dbReference>
<reference evidence="9 10" key="1">
    <citation type="submission" date="2023-07" db="EMBL/GenBank/DDBJ databases">
        <title>Genomic Encyclopedia of Type Strains, Phase IV (KMG-IV): sequencing the most valuable type-strain genomes for metagenomic binning, comparative biology and taxonomic classification.</title>
        <authorList>
            <person name="Goeker M."/>
        </authorList>
    </citation>
    <scope>NUCLEOTIDE SEQUENCE [LARGE SCALE GENOMIC DNA]</scope>
    <source>
        <strain evidence="9 10">DSM 17723</strain>
    </source>
</reference>
<dbReference type="Proteomes" id="UP001232245">
    <property type="component" value="Unassembled WGS sequence"/>
</dbReference>
<keyword evidence="4" id="KW-0067">ATP-binding</keyword>
<dbReference type="EMBL" id="JAUSTZ010000009">
    <property type="protein sequence ID" value="MDQ0227507.1"/>
    <property type="molecule type" value="Genomic_DNA"/>
</dbReference>
<evidence type="ECO:0000313" key="10">
    <source>
        <dbReference type="Proteomes" id="UP001232245"/>
    </source>
</evidence>
<keyword evidence="2 9" id="KW-0378">Hydrolase</keyword>
<dbReference type="InterPro" id="IPR055206">
    <property type="entry name" value="DEXQc_SUV3"/>
</dbReference>
<feature type="domain" description="Helicase C-terminal" evidence="8">
    <location>
        <begin position="496"/>
        <end position="649"/>
    </location>
</feature>
<feature type="region of interest" description="Disordered" evidence="6">
    <location>
        <begin position="828"/>
        <end position="854"/>
    </location>
</feature>
<accession>A0ABT9Z5M9</accession>
<name>A0ABT9Z5M9_9BACI</name>
<dbReference type="SUPFAM" id="SSF52540">
    <property type="entry name" value="P-loop containing nucleoside triphosphate hydrolases"/>
    <property type="match status" value="1"/>
</dbReference>
<organism evidence="9 10">
    <name type="scientific">Metabacillus niabensis</name>
    <dbReference type="NCBI Taxonomy" id="324854"/>
    <lineage>
        <taxon>Bacteria</taxon>
        <taxon>Bacillati</taxon>
        <taxon>Bacillota</taxon>
        <taxon>Bacilli</taxon>
        <taxon>Bacillales</taxon>
        <taxon>Bacillaceae</taxon>
        <taxon>Metabacillus</taxon>
    </lineage>
</organism>
<dbReference type="PANTHER" id="PTHR12131">
    <property type="entry name" value="ATP-DEPENDENT RNA AND DNA HELICASE"/>
    <property type="match status" value="1"/>
</dbReference>
<protein>
    <submittedName>
        <fullName evidence="9">ATP-dependent RNA helicase SUPV3L1/SUV3</fullName>
        <ecNumber evidence="9">3.6.4.13</ecNumber>
    </submittedName>
</protein>
<dbReference type="SMART" id="SM00490">
    <property type="entry name" value="HELICc"/>
    <property type="match status" value="1"/>
</dbReference>
<dbReference type="PROSITE" id="PS51194">
    <property type="entry name" value="HELICASE_CTER"/>
    <property type="match status" value="1"/>
</dbReference>
<evidence type="ECO:0000256" key="3">
    <source>
        <dbReference type="ARBA" id="ARBA00022806"/>
    </source>
</evidence>
<dbReference type="Pfam" id="PF22527">
    <property type="entry name" value="DEXQc_Suv3"/>
    <property type="match status" value="1"/>
</dbReference>
<evidence type="ECO:0000256" key="4">
    <source>
        <dbReference type="ARBA" id="ARBA00022840"/>
    </source>
</evidence>
<dbReference type="Pfam" id="PF00271">
    <property type="entry name" value="Helicase_C"/>
    <property type="match status" value="1"/>
</dbReference>
<dbReference type="InterPro" id="IPR027417">
    <property type="entry name" value="P-loop_NTPase"/>
</dbReference>
<comment type="caution">
    <text evidence="9">The sequence shown here is derived from an EMBL/GenBank/DDBJ whole genome shotgun (WGS) entry which is preliminary data.</text>
</comment>
<keyword evidence="3 9" id="KW-0347">Helicase</keyword>
<keyword evidence="5" id="KW-0175">Coiled coil</keyword>
<dbReference type="InterPro" id="IPR050699">
    <property type="entry name" value="RNA-DNA_Helicase"/>
</dbReference>
<gene>
    <name evidence="9" type="ORF">J2S02_003852</name>
</gene>
<proteinExistence type="predicted"/>
<dbReference type="Gene3D" id="3.40.50.300">
    <property type="entry name" value="P-loop containing nucleotide triphosphate hydrolases"/>
    <property type="match status" value="2"/>
</dbReference>
<evidence type="ECO:0000256" key="1">
    <source>
        <dbReference type="ARBA" id="ARBA00022741"/>
    </source>
</evidence>
<feature type="domain" description="Helicase ATP-binding" evidence="7">
    <location>
        <begin position="344"/>
        <end position="476"/>
    </location>
</feature>
<evidence type="ECO:0000259" key="8">
    <source>
        <dbReference type="PROSITE" id="PS51194"/>
    </source>
</evidence>
<evidence type="ECO:0000256" key="6">
    <source>
        <dbReference type="SAM" id="MobiDB-lite"/>
    </source>
</evidence>
<keyword evidence="1" id="KW-0547">Nucleotide-binding</keyword>
<dbReference type="GO" id="GO:0016787">
    <property type="term" value="F:hydrolase activity"/>
    <property type="evidence" value="ECO:0007669"/>
    <property type="project" value="UniProtKB-KW"/>
</dbReference>
<dbReference type="PANTHER" id="PTHR12131:SF1">
    <property type="entry name" value="ATP-DEPENDENT RNA HELICASE SUPV3L1, MITOCHONDRIAL-RELATED"/>
    <property type="match status" value="1"/>
</dbReference>
<dbReference type="PROSITE" id="PS51192">
    <property type="entry name" value="HELICASE_ATP_BIND_1"/>
    <property type="match status" value="1"/>
</dbReference>
<dbReference type="RefSeq" id="WP_307190813.1">
    <property type="nucleotide sequence ID" value="NZ_JAUSTZ010000009.1"/>
</dbReference>
<feature type="coiled-coil region" evidence="5">
    <location>
        <begin position="298"/>
        <end position="337"/>
    </location>
</feature>
<dbReference type="GO" id="GO:0003724">
    <property type="term" value="F:RNA helicase activity"/>
    <property type="evidence" value="ECO:0007669"/>
    <property type="project" value="UniProtKB-EC"/>
</dbReference>